<dbReference type="GO" id="GO:0006355">
    <property type="term" value="P:regulation of DNA-templated transcription"/>
    <property type="evidence" value="ECO:0007669"/>
    <property type="project" value="InterPro"/>
</dbReference>
<dbReference type="GO" id="GO:0005737">
    <property type="term" value="C:cytoplasm"/>
    <property type="evidence" value="ECO:0007669"/>
    <property type="project" value="TreeGrafter"/>
</dbReference>
<evidence type="ECO:0000256" key="3">
    <source>
        <dbReference type="PROSITE-ProRule" id="PRU00339"/>
    </source>
</evidence>
<feature type="repeat" description="TPR" evidence="3">
    <location>
        <begin position="485"/>
        <end position="518"/>
    </location>
</feature>
<keyword evidence="3" id="KW-0802">TPR repeat</keyword>
<dbReference type="InterPro" id="IPR016032">
    <property type="entry name" value="Sig_transdc_resp-reg_C-effctor"/>
</dbReference>
<geneLocation type="plasmid" evidence="5 6">
    <name>unnamed1</name>
</geneLocation>
<dbReference type="PANTHER" id="PTHR16305:SF35">
    <property type="entry name" value="TRANSCRIPTIONAL ACTIVATOR DOMAIN"/>
    <property type="match status" value="1"/>
</dbReference>
<dbReference type="Gene3D" id="1.25.40.10">
    <property type="entry name" value="Tetratricopeptide repeat domain"/>
    <property type="match status" value="2"/>
</dbReference>
<gene>
    <name evidence="5" type="ORF">DN051_42615</name>
</gene>
<dbReference type="CDD" id="cd06170">
    <property type="entry name" value="LuxR_C_like"/>
    <property type="match status" value="1"/>
</dbReference>
<dbReference type="GO" id="GO:0003677">
    <property type="term" value="F:DNA binding"/>
    <property type="evidence" value="ECO:0007669"/>
    <property type="project" value="InterPro"/>
</dbReference>
<dbReference type="PRINTS" id="PR00038">
    <property type="entry name" value="HTHLUXR"/>
</dbReference>
<accession>A0A2Z4JDR3</accession>
<keyword evidence="1" id="KW-0547">Nucleotide-binding</keyword>
<dbReference type="GO" id="GO:0004016">
    <property type="term" value="F:adenylate cyclase activity"/>
    <property type="evidence" value="ECO:0007669"/>
    <property type="project" value="TreeGrafter"/>
</dbReference>
<dbReference type="InterPro" id="IPR011990">
    <property type="entry name" value="TPR-like_helical_dom_sf"/>
</dbReference>
<proteinExistence type="predicted"/>
<keyword evidence="5" id="KW-0614">Plasmid</keyword>
<evidence type="ECO:0000259" key="4">
    <source>
        <dbReference type="PROSITE" id="PS50043"/>
    </source>
</evidence>
<dbReference type="InterPro" id="IPR027417">
    <property type="entry name" value="P-loop_NTPase"/>
</dbReference>
<organism evidence="5 6">
    <name type="scientific">Streptomyces cadmiisoli</name>
    <dbReference type="NCBI Taxonomy" id="2184053"/>
    <lineage>
        <taxon>Bacteria</taxon>
        <taxon>Bacillati</taxon>
        <taxon>Actinomycetota</taxon>
        <taxon>Actinomycetes</taxon>
        <taxon>Kitasatosporales</taxon>
        <taxon>Streptomycetaceae</taxon>
        <taxon>Streptomyces</taxon>
        <taxon>Streptomyces aurantiacus group</taxon>
    </lineage>
</organism>
<dbReference type="Pfam" id="PF13191">
    <property type="entry name" value="AAA_16"/>
    <property type="match status" value="1"/>
</dbReference>
<dbReference type="KEGG" id="scad:DN051_42615"/>
<dbReference type="InterPro" id="IPR019734">
    <property type="entry name" value="TPR_rpt"/>
</dbReference>
<dbReference type="InterPro" id="IPR036388">
    <property type="entry name" value="WH-like_DNA-bd_sf"/>
</dbReference>
<evidence type="ECO:0000313" key="6">
    <source>
        <dbReference type="Proteomes" id="UP000249616"/>
    </source>
</evidence>
<dbReference type="Gene3D" id="1.10.10.10">
    <property type="entry name" value="Winged helix-like DNA-binding domain superfamily/Winged helix DNA-binding domain"/>
    <property type="match status" value="1"/>
</dbReference>
<dbReference type="SMART" id="SM00421">
    <property type="entry name" value="HTH_LUXR"/>
    <property type="match status" value="1"/>
</dbReference>
<protein>
    <recommendedName>
        <fullName evidence="4">HTH luxR-type domain-containing protein</fullName>
    </recommendedName>
</protein>
<keyword evidence="6" id="KW-1185">Reference proteome</keyword>
<reference evidence="6" key="1">
    <citation type="submission" date="2018-06" db="EMBL/GenBank/DDBJ databases">
        <authorList>
            <person name="Li K."/>
        </authorList>
    </citation>
    <scope>NUCLEOTIDE SEQUENCE [LARGE SCALE GENOMIC DNA]</scope>
    <source>
        <strain evidence="6">ZFG47</strain>
        <plasmid evidence="6">unnamed1</plasmid>
    </source>
</reference>
<dbReference type="Pfam" id="PF00196">
    <property type="entry name" value="GerE"/>
    <property type="match status" value="1"/>
</dbReference>
<dbReference type="PANTHER" id="PTHR16305">
    <property type="entry name" value="TESTICULAR SOLUBLE ADENYLYL CYCLASE"/>
    <property type="match status" value="1"/>
</dbReference>
<dbReference type="SUPFAM" id="SSF46894">
    <property type="entry name" value="C-terminal effector domain of the bipartite response regulators"/>
    <property type="match status" value="1"/>
</dbReference>
<name>A0A2Z4JDR3_9ACTN</name>
<dbReference type="SUPFAM" id="SSF52540">
    <property type="entry name" value="P-loop containing nucleoside triphosphate hydrolases"/>
    <property type="match status" value="1"/>
</dbReference>
<dbReference type="PROSITE" id="PS50005">
    <property type="entry name" value="TPR"/>
    <property type="match status" value="1"/>
</dbReference>
<evidence type="ECO:0000256" key="1">
    <source>
        <dbReference type="ARBA" id="ARBA00022741"/>
    </source>
</evidence>
<dbReference type="PROSITE" id="PS00622">
    <property type="entry name" value="HTH_LUXR_1"/>
    <property type="match status" value="1"/>
</dbReference>
<dbReference type="AlphaFoldDB" id="A0A2Z4JDR3"/>
<evidence type="ECO:0000313" key="5">
    <source>
        <dbReference type="EMBL" id="AWW43274.1"/>
    </source>
</evidence>
<dbReference type="InterPro" id="IPR000792">
    <property type="entry name" value="Tscrpt_reg_LuxR_C"/>
</dbReference>
<dbReference type="InterPro" id="IPR041664">
    <property type="entry name" value="AAA_16"/>
</dbReference>
<sequence length="930" mass="100579">MNVQGTFVGREPELARLRDCARAVRCGRPWVVLVEGEAGIGKTQLLRRWLADPALEGFTVLRARCDTSERDFVFGAVQQLISSVPRTLLEEFPLLKGPIPAAAPPYEVGNQLLELTSALQTREPVALLVDDLQWADTASLHACGFVLRRLDADALLAVLSVRTTDRPPDPDLADMLHRMVTGVSDSARLPLRGLATGQVAELIEQTTGRPVPEAVAEQLRRHTAGNPLYVSTLLAEMPEGELTGASVTTLPVPPSLATAIRSQLLRLPEPSRALVEAAAVLGTPMPLALVGRMAGVEAPTPALSAALEAGLMRWLPNQPSAPVEITHALQRQAVVEAIPPDRRRHLHAKAEHLVDRHTAWAHRVAAAGPTDLRLAAELAAAADEEYAAGEVDRSATLLLWAADLEATRENREHHLLTATARLSTHERFVRAASLLPRVQETAPCARRSLILGAHAFSRGTLSEALTHYNEARARSEQEQDPWTGVKARVALSGVLNFQGRYDEGIDAARQALAMDPDDSWARVNLSTGLALADAAPEALRELAEVTPAVLRSAAEGRPVGVHLLTLQGLIRISQGALTAGIEDCATAQALSRSHGVPALADFAYGGTATAQYLLGDWEDVAISAERGLAITSNGDGKAAAYAWEYSVASWLAAGQGDWERAEEQLRAAECRSGSSINDSTTTLCAISGAILAQARGDHTAMLHAVQPLVTAEAGWPRHLQVFWLPLHAEALIGLGHLDRAEAAVAHLRHTAQDIPCLRTAASWLSGRLAESRGDLALARATYEQGLAELPERDVVLLHRALLEHAHGRVLQLGGRTTDAAQWFDASRHRLERVRARPFLDRCAEGIPTPPPPARRRAKNPLRLTARERDIAHLIGRGLTNKEIAGELFVSSKTVEYHLSRTYDKLGLSNRRELRDHVQRGALTEDDEDTP</sequence>
<keyword evidence="2" id="KW-0067">ATP-binding</keyword>
<dbReference type="GO" id="GO:0005524">
    <property type="term" value="F:ATP binding"/>
    <property type="evidence" value="ECO:0007669"/>
    <property type="project" value="UniProtKB-KW"/>
</dbReference>
<dbReference type="EMBL" id="CP030074">
    <property type="protein sequence ID" value="AWW43274.1"/>
    <property type="molecule type" value="Genomic_DNA"/>
</dbReference>
<dbReference type="PROSITE" id="PS50043">
    <property type="entry name" value="HTH_LUXR_2"/>
    <property type="match status" value="1"/>
</dbReference>
<feature type="domain" description="HTH luxR-type" evidence="4">
    <location>
        <begin position="856"/>
        <end position="921"/>
    </location>
</feature>
<dbReference type="SUPFAM" id="SSF48452">
    <property type="entry name" value="TPR-like"/>
    <property type="match status" value="1"/>
</dbReference>
<dbReference type="Proteomes" id="UP000249616">
    <property type="component" value="Plasmid unnamed1"/>
</dbReference>
<dbReference type="RefSeq" id="WP_112443116.1">
    <property type="nucleotide sequence ID" value="NZ_CP030074.1"/>
</dbReference>
<evidence type="ECO:0000256" key="2">
    <source>
        <dbReference type="ARBA" id="ARBA00022840"/>
    </source>
</evidence>
<dbReference type="Gene3D" id="3.40.50.300">
    <property type="entry name" value="P-loop containing nucleotide triphosphate hydrolases"/>
    <property type="match status" value="1"/>
</dbReference>